<evidence type="ECO:0000313" key="1">
    <source>
        <dbReference type="EMBL" id="MBC5710838.1"/>
    </source>
</evidence>
<comment type="caution">
    <text evidence="1">The sequence shown here is derived from an EMBL/GenBank/DDBJ whole genome shotgun (WGS) entry which is preliminary data.</text>
</comment>
<organism evidence="1 2">
    <name type="scientific">Hungatella hominis</name>
    <dbReference type="NCBI Taxonomy" id="2763050"/>
    <lineage>
        <taxon>Bacteria</taxon>
        <taxon>Bacillati</taxon>
        <taxon>Bacillota</taxon>
        <taxon>Clostridia</taxon>
        <taxon>Lachnospirales</taxon>
        <taxon>Lachnospiraceae</taxon>
        <taxon>Hungatella</taxon>
    </lineage>
</organism>
<evidence type="ECO:0000313" key="2">
    <source>
        <dbReference type="Proteomes" id="UP000634672"/>
    </source>
</evidence>
<reference evidence="1 2" key="1">
    <citation type="submission" date="2020-08" db="EMBL/GenBank/DDBJ databases">
        <title>Genome public.</title>
        <authorList>
            <person name="Liu C."/>
            <person name="Sun Q."/>
        </authorList>
    </citation>
    <scope>NUCLEOTIDE SEQUENCE [LARGE SCALE GENOMIC DNA]</scope>
    <source>
        <strain evidence="1 2">NSJ-66</strain>
    </source>
</reference>
<keyword evidence="2" id="KW-1185">Reference proteome</keyword>
<dbReference type="EMBL" id="JACOPB010000013">
    <property type="protein sequence ID" value="MBC5710838.1"/>
    <property type="molecule type" value="Genomic_DNA"/>
</dbReference>
<proteinExistence type="predicted"/>
<gene>
    <name evidence="1" type="ORF">H8S75_23135</name>
</gene>
<dbReference type="RefSeq" id="WP_187023562.1">
    <property type="nucleotide sequence ID" value="NZ_JACOPB010000013.1"/>
</dbReference>
<protein>
    <submittedName>
        <fullName evidence="1">Uncharacterized protein</fullName>
    </submittedName>
</protein>
<dbReference type="Proteomes" id="UP000634672">
    <property type="component" value="Unassembled WGS sequence"/>
</dbReference>
<accession>A0ABR7HCB6</accession>
<name>A0ABR7HCB6_9FIRM</name>
<sequence length="58" mass="6335">MNNNSSPNLTPEENEILEVFASVIPYISKEDKAQLLGIGKGIAFKVTGDEKVLQQKTS</sequence>